<evidence type="ECO:0000313" key="1">
    <source>
        <dbReference type="EMBL" id="VVV41748.1"/>
    </source>
</evidence>
<gene>
    <name evidence="1" type="ORF">NYM_LOCUS2354</name>
</gene>
<proteinExistence type="predicted"/>
<dbReference type="EMBL" id="LR721774">
    <property type="protein sequence ID" value="VVV41748.1"/>
    <property type="molecule type" value="Genomic_DNA"/>
</dbReference>
<dbReference type="PANTHER" id="PTHR33320:SF2">
    <property type="entry name" value="OS07G0564200 PROTEIN"/>
    <property type="match status" value="1"/>
</dbReference>
<protein>
    <recommendedName>
        <fullName evidence="2">Zinc-ribbon 15 domain-containing protein</fullName>
    </recommendedName>
</protein>
<organism evidence="1">
    <name type="scientific">Nymphaea colorata</name>
    <name type="common">pocket water lily</name>
    <dbReference type="NCBI Taxonomy" id="210225"/>
    <lineage>
        <taxon>Eukaryota</taxon>
        <taxon>Viridiplantae</taxon>
        <taxon>Streptophyta</taxon>
        <taxon>Embryophyta</taxon>
        <taxon>Tracheophyta</taxon>
        <taxon>Spermatophyta</taxon>
        <taxon>Magnoliopsida</taxon>
        <taxon>Nymphaeales</taxon>
        <taxon>Nymphaeaceae</taxon>
        <taxon>Nymphaea</taxon>
    </lineage>
</organism>
<evidence type="ECO:0008006" key="2">
    <source>
        <dbReference type="Google" id="ProtNLM"/>
    </source>
</evidence>
<name>A0A5K0VP13_9MAGN</name>
<dbReference type="AlphaFoldDB" id="A0A5K0VP13"/>
<dbReference type="Gramene" id="NC1G0135370.1">
    <property type="protein sequence ID" value="NC1G0135370.1:cds"/>
    <property type="gene ID" value="NC1G0135370"/>
</dbReference>
<dbReference type="OMA" id="WKNWRAI"/>
<dbReference type="PANTHER" id="PTHR33320">
    <property type="entry name" value="METHIONYL-TRNA SYNTHETASE"/>
    <property type="match status" value="1"/>
</dbReference>
<accession>A0A5K0VP13</accession>
<dbReference type="OrthoDB" id="1872195at2759"/>
<reference evidence="1" key="1">
    <citation type="submission" date="2019-09" db="EMBL/GenBank/DDBJ databases">
        <authorList>
            <person name="Zhang L."/>
        </authorList>
    </citation>
    <scope>NUCLEOTIDE SEQUENCE</scope>
</reference>
<sequence length="68" mass="7357">MVFFCCLVDQKKTVGRTKPAAGICSRCGAGARVADMKTSTRFCTIPFYWSTCKAIVCSFCGAVLKSYA</sequence>